<comment type="similarity">
    <text evidence="1">Belongs to the peptidase S49 family.</text>
</comment>
<gene>
    <name evidence="8" type="primary">sppA</name>
    <name evidence="8" type="ORF">CAV_0251</name>
</gene>
<evidence type="ECO:0000256" key="1">
    <source>
        <dbReference type="ARBA" id="ARBA00008683"/>
    </source>
</evidence>
<dbReference type="SUPFAM" id="SSF52096">
    <property type="entry name" value="ClpP/crotonase"/>
    <property type="match status" value="1"/>
</dbReference>
<feature type="coiled-coil region" evidence="5">
    <location>
        <begin position="235"/>
        <end position="262"/>
    </location>
</feature>
<evidence type="ECO:0000256" key="5">
    <source>
        <dbReference type="SAM" id="Coils"/>
    </source>
</evidence>
<evidence type="ECO:0000259" key="7">
    <source>
        <dbReference type="Pfam" id="PF01343"/>
    </source>
</evidence>
<keyword evidence="6" id="KW-0812">Transmembrane</keyword>
<organism evidence="8 9">
    <name type="scientific">Campylobacter avium LMG 24591</name>
    <dbReference type="NCBI Taxonomy" id="522484"/>
    <lineage>
        <taxon>Bacteria</taxon>
        <taxon>Pseudomonadati</taxon>
        <taxon>Campylobacterota</taxon>
        <taxon>Epsilonproteobacteria</taxon>
        <taxon>Campylobacterales</taxon>
        <taxon>Campylobacteraceae</taxon>
        <taxon>Campylobacter</taxon>
    </lineage>
</organism>
<dbReference type="InterPro" id="IPR029045">
    <property type="entry name" value="ClpP/crotonase-like_dom_sf"/>
</dbReference>
<dbReference type="InterPro" id="IPR004635">
    <property type="entry name" value="Pept_S49_SppA"/>
</dbReference>
<keyword evidence="3 8" id="KW-0378">Hydrolase</keyword>
<evidence type="ECO:0000256" key="2">
    <source>
        <dbReference type="ARBA" id="ARBA00022670"/>
    </source>
</evidence>
<dbReference type="GO" id="GO:0006508">
    <property type="term" value="P:proteolysis"/>
    <property type="evidence" value="ECO:0007669"/>
    <property type="project" value="UniProtKB-KW"/>
</dbReference>
<feature type="domain" description="Peptidase S49" evidence="7">
    <location>
        <begin position="105"/>
        <end position="255"/>
    </location>
</feature>
<keyword evidence="6" id="KW-1133">Transmembrane helix</keyword>
<sequence>MFVIKAIFNAINSCIKYINTYFKTFVLLFIFVFFVLLANFASSDTSFANLQRIYINGAILDSTKLVDEIYAARDNELIKGVLLDINSPGGAAAASMEIALAIDDLSKKKPVVAYARDYMTSGSYLAASSSSYIIANPISTIGSIGVLVSSADISKALEKLGIKASNLSAGKYKQISNITKPLSKDEQAYIQAHIDKVYMIFADFVAKQRSLDMKDMSTWADARIFVSKEALEVGLIDEVANIKRAEEKLKELSKVDEAVFKEENSYNQSFIKTLSSDVSKALSEILMQTILH</sequence>
<evidence type="ECO:0000313" key="9">
    <source>
        <dbReference type="Proteomes" id="UP000201169"/>
    </source>
</evidence>
<proteinExistence type="inferred from homology"/>
<dbReference type="InterPro" id="IPR002142">
    <property type="entry name" value="Peptidase_S49"/>
</dbReference>
<keyword evidence="5" id="KW-0175">Coiled coil</keyword>
<dbReference type="KEGG" id="cavi:CAV_0251"/>
<keyword evidence="2 8" id="KW-0645">Protease</keyword>
<evidence type="ECO:0000256" key="4">
    <source>
        <dbReference type="ARBA" id="ARBA00022825"/>
    </source>
</evidence>
<evidence type="ECO:0000256" key="6">
    <source>
        <dbReference type="SAM" id="Phobius"/>
    </source>
</evidence>
<keyword evidence="6" id="KW-0472">Membrane</keyword>
<keyword evidence="9" id="KW-1185">Reference proteome</keyword>
<protein>
    <submittedName>
        <fullName evidence="8">Signal peptide peptidase protease IV</fullName>
        <ecNumber evidence="8">3.4.21.-</ecNumber>
    </submittedName>
</protein>
<dbReference type="RefSeq" id="WP_094324713.1">
    <property type="nucleotide sequence ID" value="NZ_CP022347.1"/>
</dbReference>
<dbReference type="Gene3D" id="3.90.226.10">
    <property type="entry name" value="2-enoyl-CoA Hydratase, Chain A, domain 1"/>
    <property type="match status" value="1"/>
</dbReference>
<reference evidence="8 9" key="1">
    <citation type="submission" date="2017-07" db="EMBL/GenBank/DDBJ databases">
        <title>Analysis of two Campylobacter avium genomes and identification of a novel hippuricase gene.</title>
        <authorList>
            <person name="Miller W.G."/>
            <person name="Chapman M.H."/>
            <person name="Yee E."/>
            <person name="Revez J."/>
            <person name="Bono J.L."/>
            <person name="Rossi M."/>
        </authorList>
    </citation>
    <scope>NUCLEOTIDE SEQUENCE [LARGE SCALE GENOMIC DNA]</scope>
    <source>
        <strain evidence="8 9">LMG 24591</strain>
    </source>
</reference>
<evidence type="ECO:0000313" key="8">
    <source>
        <dbReference type="EMBL" id="ASQ29923.1"/>
    </source>
</evidence>
<name>A0A222MVE4_9BACT</name>
<dbReference type="Pfam" id="PF01343">
    <property type="entry name" value="Peptidase_S49"/>
    <property type="match status" value="1"/>
</dbReference>
<dbReference type="EMBL" id="CP022347">
    <property type="protein sequence ID" value="ASQ29923.1"/>
    <property type="molecule type" value="Genomic_DNA"/>
</dbReference>
<dbReference type="GO" id="GO:0008236">
    <property type="term" value="F:serine-type peptidase activity"/>
    <property type="evidence" value="ECO:0007669"/>
    <property type="project" value="UniProtKB-KW"/>
</dbReference>
<dbReference type="AlphaFoldDB" id="A0A222MVE4"/>
<dbReference type="PANTHER" id="PTHR42987">
    <property type="entry name" value="PEPTIDASE S49"/>
    <property type="match status" value="1"/>
</dbReference>
<dbReference type="OrthoDB" id="9764363at2"/>
<dbReference type="EC" id="3.4.21.-" evidence="8"/>
<dbReference type="Gene3D" id="6.20.330.10">
    <property type="match status" value="1"/>
</dbReference>
<dbReference type="CDD" id="cd07023">
    <property type="entry name" value="S49_Sppa_N_C"/>
    <property type="match status" value="1"/>
</dbReference>
<dbReference type="InterPro" id="IPR047272">
    <property type="entry name" value="S49_SppA_C"/>
</dbReference>
<feature type="transmembrane region" description="Helical" evidence="6">
    <location>
        <begin position="21"/>
        <end position="41"/>
    </location>
</feature>
<dbReference type="PANTHER" id="PTHR42987:SF7">
    <property type="entry name" value="SIGNAL PEPTIDE PEPTIDASE SPPA-RELATED"/>
    <property type="match status" value="1"/>
</dbReference>
<evidence type="ECO:0000256" key="3">
    <source>
        <dbReference type="ARBA" id="ARBA00022801"/>
    </source>
</evidence>
<keyword evidence="4" id="KW-0720">Serine protease</keyword>
<accession>A0A222MVE4</accession>
<dbReference type="Proteomes" id="UP000201169">
    <property type="component" value="Chromosome"/>
</dbReference>
<dbReference type="NCBIfam" id="TIGR00706">
    <property type="entry name" value="SppA_dom"/>
    <property type="match status" value="1"/>
</dbReference>